<proteinExistence type="predicted"/>
<name>V4QD80_STUCH</name>
<dbReference type="PATRIC" id="fig|1263865.4.peg.799"/>
<evidence type="ECO:0000313" key="2">
    <source>
        <dbReference type="Proteomes" id="UP000017822"/>
    </source>
</evidence>
<reference evidence="1 2" key="1">
    <citation type="submission" date="2013-07" db="EMBL/GenBank/DDBJ databases">
        <authorList>
            <person name="Schaap P.J."/>
            <person name="Mehboob F."/>
            <person name="Oosterkamp M.J."/>
            <person name="de Vos W.M."/>
            <person name="Stams A.J.M."/>
            <person name="Koehorst J.J."/>
        </authorList>
    </citation>
    <scope>NUCLEOTIDE SEQUENCE [LARGE SCALE GENOMIC DNA]</scope>
    <source>
        <strain evidence="1 2">AW-1</strain>
    </source>
</reference>
<sequence>MVVHVPPGERAPQAILECWAARPQGYGLCVDFPQSRAVRRWTAERKASVRLKRLEARLQKQAPLFVDELLERELQERGDYFRGL</sequence>
<comment type="caution">
    <text evidence="1">The sequence shown here is derived from an EMBL/GenBank/DDBJ whole genome shotgun (WGS) entry which is preliminary data.</text>
</comment>
<dbReference type="Proteomes" id="UP000017822">
    <property type="component" value="Unassembled WGS sequence"/>
</dbReference>
<dbReference type="EMBL" id="AOFQ01000011">
    <property type="protein sequence ID" value="ESR00680.1"/>
    <property type="molecule type" value="Genomic_DNA"/>
</dbReference>
<organism evidence="1 2">
    <name type="scientific">Stutzerimonas chloritidismutans AW-1</name>
    <dbReference type="NCBI Taxonomy" id="1263865"/>
    <lineage>
        <taxon>Bacteria</taxon>
        <taxon>Pseudomonadati</taxon>
        <taxon>Pseudomonadota</taxon>
        <taxon>Gammaproteobacteria</taxon>
        <taxon>Pseudomonadales</taxon>
        <taxon>Pseudomonadaceae</taxon>
        <taxon>Stutzerimonas</taxon>
    </lineage>
</organism>
<gene>
    <name evidence="1" type="ORF">F753_04065</name>
</gene>
<evidence type="ECO:0008006" key="3">
    <source>
        <dbReference type="Google" id="ProtNLM"/>
    </source>
</evidence>
<evidence type="ECO:0000313" key="1">
    <source>
        <dbReference type="EMBL" id="ESR00680.1"/>
    </source>
</evidence>
<accession>V4QD80</accession>
<protein>
    <recommendedName>
        <fullName evidence="3">Theronine dehydrogenase</fullName>
    </recommendedName>
</protein>
<dbReference type="AlphaFoldDB" id="V4QD80"/>